<sequence length="147" mass="15589">MAGNARFELTSGSPEPGFVGNYPNGQRGNYPGPSLDRSGSFREGGESRLYNSGTGMSRGGGALMGDLPPLSQCLMLEPMMMGDQKYTRAGELRRVLGFSIGSALEDNSFGAAHSKPPPPVAMDELKRYKTSVLDGCIKARGRAKKVG</sequence>
<name>A0A5B7A6R6_DAVIN</name>
<evidence type="ECO:0000313" key="2">
    <source>
        <dbReference type="EMBL" id="MPA51261.1"/>
    </source>
</evidence>
<dbReference type="AlphaFoldDB" id="A0A5B7A6R6"/>
<dbReference type="EMBL" id="GHES01020702">
    <property type="protein sequence ID" value="MPA51261.1"/>
    <property type="molecule type" value="Transcribed_RNA"/>
</dbReference>
<organism evidence="2">
    <name type="scientific">Davidia involucrata</name>
    <name type="common">Dove tree</name>
    <dbReference type="NCBI Taxonomy" id="16924"/>
    <lineage>
        <taxon>Eukaryota</taxon>
        <taxon>Viridiplantae</taxon>
        <taxon>Streptophyta</taxon>
        <taxon>Embryophyta</taxon>
        <taxon>Tracheophyta</taxon>
        <taxon>Spermatophyta</taxon>
        <taxon>Magnoliopsida</taxon>
        <taxon>eudicotyledons</taxon>
        <taxon>Gunneridae</taxon>
        <taxon>Pentapetalae</taxon>
        <taxon>asterids</taxon>
        <taxon>Cornales</taxon>
        <taxon>Nyssaceae</taxon>
        <taxon>Davidia</taxon>
    </lineage>
</organism>
<gene>
    <name evidence="2" type="ORF">Din_020702</name>
</gene>
<dbReference type="PANTHER" id="PTHR31115:SF2">
    <property type="entry name" value="OS05G0107300 PROTEIN"/>
    <property type="match status" value="1"/>
</dbReference>
<proteinExistence type="predicted"/>
<protein>
    <submittedName>
        <fullName evidence="2">Uncharacterized protein</fullName>
    </submittedName>
</protein>
<accession>A0A5B7A6R6</accession>
<dbReference type="PANTHER" id="PTHR31115">
    <property type="entry name" value="OS05G0107300 PROTEIN"/>
    <property type="match status" value="1"/>
</dbReference>
<reference evidence="2" key="1">
    <citation type="submission" date="2019-08" db="EMBL/GenBank/DDBJ databases">
        <title>Reference gene set and small RNA set construction with multiple tissues from Davidia involucrata Baill.</title>
        <authorList>
            <person name="Yang H."/>
            <person name="Zhou C."/>
            <person name="Li G."/>
            <person name="Wang J."/>
            <person name="Gao P."/>
            <person name="Wang M."/>
            <person name="Wang R."/>
            <person name="Zhao Y."/>
        </authorList>
    </citation>
    <scope>NUCLEOTIDE SEQUENCE</scope>
    <source>
        <tissue evidence="2">Mixed with DoveR01_LX</tissue>
    </source>
</reference>
<feature type="region of interest" description="Disordered" evidence="1">
    <location>
        <begin position="1"/>
        <end position="64"/>
    </location>
</feature>
<evidence type="ECO:0000256" key="1">
    <source>
        <dbReference type="SAM" id="MobiDB-lite"/>
    </source>
</evidence>